<evidence type="ECO:0000313" key="5">
    <source>
        <dbReference type="Proteomes" id="UP000523139"/>
    </source>
</evidence>
<evidence type="ECO:0000313" key="4">
    <source>
        <dbReference type="EMBL" id="NLS11062.1"/>
    </source>
</evidence>
<dbReference type="Pfam" id="PF04101">
    <property type="entry name" value="Glyco_tran_28_C"/>
    <property type="match status" value="1"/>
</dbReference>
<keyword evidence="5" id="KW-1185">Reference proteome</keyword>
<dbReference type="GO" id="GO:0016787">
    <property type="term" value="F:hydrolase activity"/>
    <property type="evidence" value="ECO:0007669"/>
    <property type="project" value="UniProtKB-KW"/>
</dbReference>
<comment type="caution">
    <text evidence="4">The sequence shown here is derived from an EMBL/GenBank/DDBJ whole genome shotgun (WGS) entry which is preliminary data.</text>
</comment>
<dbReference type="EC" id="3.6.1.57" evidence="4"/>
<proteinExistence type="predicted"/>
<feature type="binding site" evidence="2">
    <location>
        <position position="304"/>
    </location>
    <ligand>
        <name>substrate</name>
    </ligand>
</feature>
<dbReference type="InterPro" id="IPR007235">
    <property type="entry name" value="Glyco_trans_28_C"/>
</dbReference>
<dbReference type="Gene3D" id="3.40.50.11190">
    <property type="match status" value="1"/>
</dbReference>
<evidence type="ECO:0000256" key="2">
    <source>
        <dbReference type="PIRSR" id="PIRSR620023-2"/>
    </source>
</evidence>
<dbReference type="Gene3D" id="3.40.50.2000">
    <property type="entry name" value="Glycogen Phosphorylase B"/>
    <property type="match status" value="1"/>
</dbReference>
<dbReference type="InterPro" id="IPR020023">
    <property type="entry name" value="PseG"/>
</dbReference>
<gene>
    <name evidence="4" type="primary">pseG</name>
    <name evidence="4" type="ORF">HGQ17_13870</name>
</gene>
<feature type="active site" description="Proton acceptor" evidence="1">
    <location>
        <position position="34"/>
    </location>
</feature>
<reference evidence="4 5" key="1">
    <citation type="submission" date="2020-04" db="EMBL/GenBank/DDBJ databases">
        <title>Nesterenkonia sp. nov., isolated from marine sediment.</title>
        <authorList>
            <person name="Zhang G."/>
        </authorList>
    </citation>
    <scope>NUCLEOTIDE SEQUENCE [LARGE SCALE GENOMIC DNA]</scope>
    <source>
        <strain evidence="4 5">MY13</strain>
    </source>
</reference>
<evidence type="ECO:0000256" key="1">
    <source>
        <dbReference type="PIRSR" id="PIRSR620023-1"/>
    </source>
</evidence>
<organism evidence="4 5">
    <name type="scientific">Nesterenkonia sedimenti</name>
    <dbReference type="NCBI Taxonomy" id="1463632"/>
    <lineage>
        <taxon>Bacteria</taxon>
        <taxon>Bacillati</taxon>
        <taxon>Actinomycetota</taxon>
        <taxon>Actinomycetes</taxon>
        <taxon>Micrococcales</taxon>
        <taxon>Micrococcaceae</taxon>
        <taxon>Nesterenkonia</taxon>
    </lineage>
</organism>
<sequence length="390" mass="42818">MKVEGVGTTGAAAPDGARTFLIRADASVQIGSGHVMRCLTLADELSARGHRCIFVSRNLPGDLINQTRLRGYEVFDLRPLVEGANCDLPAASFLYEAWLAGGWERDASETIEATRGLAIDWIVVDHYGIDRRWEEQLRRAHPHSGLMVIDDLADRHHAADVVLDQNLGRREEDYEGLIPTNSSVLAGLTYSLLRPEFAQHRKTSLSRKQQTENGVSRLLINLGGVDKDNFTEQLLVALETLTDVNESFTVDVVMGPTAPHLEAVQQTASKSPWRITVHAGTSKMAKIMSEADVAIGAGGGTSWERCCMGLPTIVAVLAENQRRLADKLEEAGVARRLDMDDLPASLTHAWRVIADDARRREMSQRAAQLVDGRGVERVSEVLLGSELLNE</sequence>
<dbReference type="SUPFAM" id="SSF53756">
    <property type="entry name" value="UDP-Glycosyltransferase/glycogen phosphorylase"/>
    <property type="match status" value="1"/>
</dbReference>
<feature type="binding site" evidence="2">
    <location>
        <position position="194"/>
    </location>
    <ligand>
        <name>substrate</name>
    </ligand>
</feature>
<feature type="domain" description="Glycosyl transferase family 28 C-terminal" evidence="3">
    <location>
        <begin position="229"/>
        <end position="366"/>
    </location>
</feature>
<evidence type="ECO:0000259" key="3">
    <source>
        <dbReference type="Pfam" id="PF04101"/>
    </source>
</evidence>
<dbReference type="AlphaFoldDB" id="A0A7X8YF88"/>
<dbReference type="PANTHER" id="PTHR21015">
    <property type="entry name" value="UDP-N-ACETYLGLUCOSAMINE--N-ACETYLMURAMYL-(PENTAPEPTIDE) PYROPHOSPHORYL-UNDECAPRENOL N-ACETYLGLUCOSAMINE TRANSFERASE 1"/>
    <property type="match status" value="1"/>
</dbReference>
<dbReference type="PANTHER" id="PTHR21015:SF22">
    <property type="entry name" value="GLYCOSYLTRANSFERASE"/>
    <property type="match status" value="1"/>
</dbReference>
<keyword evidence="4" id="KW-0378">Hydrolase</keyword>
<dbReference type="Proteomes" id="UP000523139">
    <property type="component" value="Unassembled WGS sequence"/>
</dbReference>
<protein>
    <submittedName>
        <fullName evidence="4">UDP-2,4-diacetamido-2,4, 6-trideoxy-beta-L-altropyranose hydrolase</fullName>
        <ecNumber evidence="4">3.6.1.57</ecNumber>
    </submittedName>
</protein>
<name>A0A7X8YF88_9MICC</name>
<dbReference type="GO" id="GO:0016758">
    <property type="term" value="F:hexosyltransferase activity"/>
    <property type="evidence" value="ECO:0007669"/>
    <property type="project" value="InterPro"/>
</dbReference>
<accession>A0A7X8YF88</accession>
<dbReference type="NCBIfam" id="TIGR03590">
    <property type="entry name" value="PseG"/>
    <property type="match status" value="1"/>
</dbReference>
<dbReference type="EMBL" id="JABAHY010000021">
    <property type="protein sequence ID" value="NLS11062.1"/>
    <property type="molecule type" value="Genomic_DNA"/>
</dbReference>